<proteinExistence type="predicted"/>
<organism evidence="4 5">
    <name type="scientific">Populus tomentosa</name>
    <name type="common">Chinese white poplar</name>
    <dbReference type="NCBI Taxonomy" id="118781"/>
    <lineage>
        <taxon>Eukaryota</taxon>
        <taxon>Viridiplantae</taxon>
        <taxon>Streptophyta</taxon>
        <taxon>Embryophyta</taxon>
        <taxon>Tracheophyta</taxon>
        <taxon>Spermatophyta</taxon>
        <taxon>Magnoliopsida</taxon>
        <taxon>eudicotyledons</taxon>
        <taxon>Gunneridae</taxon>
        <taxon>Pentapetalae</taxon>
        <taxon>rosids</taxon>
        <taxon>fabids</taxon>
        <taxon>Malpighiales</taxon>
        <taxon>Salicaceae</taxon>
        <taxon>Saliceae</taxon>
        <taxon>Populus</taxon>
    </lineage>
</organism>
<evidence type="ECO:0000256" key="2">
    <source>
        <dbReference type="ARBA" id="ARBA00022827"/>
    </source>
</evidence>
<dbReference type="PANTHER" id="PTHR43004:SF6">
    <property type="entry name" value="FAD_NAD(P)-BINDING OXIDOREDUCTASE FAMILY PROTEIN"/>
    <property type="match status" value="1"/>
</dbReference>
<evidence type="ECO:0000259" key="3">
    <source>
        <dbReference type="Pfam" id="PF01494"/>
    </source>
</evidence>
<dbReference type="GO" id="GO:0071949">
    <property type="term" value="F:FAD binding"/>
    <property type="evidence" value="ECO:0007669"/>
    <property type="project" value="InterPro"/>
</dbReference>
<accession>A0A8X8CK66</accession>
<comment type="caution">
    <text evidence="4">The sequence shown here is derived from an EMBL/GenBank/DDBJ whole genome shotgun (WGS) entry which is preliminary data.</text>
</comment>
<protein>
    <recommendedName>
        <fullName evidence="3">FAD-binding domain-containing protein</fullName>
    </recommendedName>
</protein>
<keyword evidence="1" id="KW-0285">Flavoprotein</keyword>
<keyword evidence="2" id="KW-0274">FAD</keyword>
<dbReference type="EMBL" id="JAAWWB010000020">
    <property type="protein sequence ID" value="KAG6757234.1"/>
    <property type="molecule type" value="Genomic_DNA"/>
</dbReference>
<gene>
    <name evidence="4" type="ORF">POTOM_037540</name>
</gene>
<evidence type="ECO:0000313" key="5">
    <source>
        <dbReference type="Proteomes" id="UP000886885"/>
    </source>
</evidence>
<evidence type="ECO:0000256" key="1">
    <source>
        <dbReference type="ARBA" id="ARBA00022630"/>
    </source>
</evidence>
<dbReference type="InterPro" id="IPR002938">
    <property type="entry name" value="FAD-bd"/>
</dbReference>
<name>A0A8X8CK66_POPTO</name>
<feature type="domain" description="FAD-binding" evidence="3">
    <location>
        <begin position="121"/>
        <end position="197"/>
    </location>
</feature>
<dbReference type="Proteomes" id="UP000886885">
    <property type="component" value="Chromosome 10D"/>
</dbReference>
<evidence type="ECO:0000313" key="4">
    <source>
        <dbReference type="EMBL" id="KAG6757234.1"/>
    </source>
</evidence>
<dbReference type="OrthoDB" id="1709868at2759"/>
<sequence length="311" mass="34588">MSCPCYHGVRSSKSAWCEEGPGLCDLLRGTTWDVPGPTKGWSCQTHIRSYSFMGVILNGLRKSDGELLMGHERVKISATGRSVTVIASLLKEGKELGQYLLNERPGVLFFIFNTEATGVLLVHDLWPPRRALKISARIETCKNLIFKLVGQEFSDIDVIDIKPWMMHAEVAEKHASCDNQIILAGDAAPRSPPAGGFDVAESKKSSNSFSWWSICQMTNEGAILVGPDEHIAWRVKSGLDGNPILETRRVFFCNIEEIGCIQNLPCPRQLSWMPGLPNFACFGVSVSGLHNIVLNMNTCHFRRLYLFFLSD</sequence>
<dbReference type="InterPro" id="IPR050641">
    <property type="entry name" value="RIFMO-like"/>
</dbReference>
<dbReference type="GO" id="GO:0006744">
    <property type="term" value="P:ubiquinone biosynthetic process"/>
    <property type="evidence" value="ECO:0007669"/>
    <property type="project" value="TreeGrafter"/>
</dbReference>
<dbReference type="AlphaFoldDB" id="A0A8X8CK66"/>
<dbReference type="PANTHER" id="PTHR43004">
    <property type="entry name" value="TRK SYSTEM POTASSIUM UPTAKE PROTEIN"/>
    <property type="match status" value="1"/>
</dbReference>
<dbReference type="GO" id="GO:0016491">
    <property type="term" value="F:oxidoreductase activity"/>
    <property type="evidence" value="ECO:0007669"/>
    <property type="project" value="InterPro"/>
</dbReference>
<dbReference type="Pfam" id="PF01494">
    <property type="entry name" value="FAD_binding_3"/>
    <property type="match status" value="1"/>
</dbReference>
<dbReference type="GO" id="GO:0005739">
    <property type="term" value="C:mitochondrion"/>
    <property type="evidence" value="ECO:0007669"/>
    <property type="project" value="TreeGrafter"/>
</dbReference>
<reference evidence="4" key="1">
    <citation type="journal article" date="2020" name="bioRxiv">
        <title>Hybrid origin of Populus tomentosa Carr. identified through genome sequencing and phylogenomic analysis.</title>
        <authorList>
            <person name="An X."/>
            <person name="Gao K."/>
            <person name="Chen Z."/>
            <person name="Li J."/>
            <person name="Yang X."/>
            <person name="Yang X."/>
            <person name="Zhou J."/>
            <person name="Guo T."/>
            <person name="Zhao T."/>
            <person name="Huang S."/>
            <person name="Miao D."/>
            <person name="Khan W.U."/>
            <person name="Rao P."/>
            <person name="Ye M."/>
            <person name="Lei B."/>
            <person name="Liao W."/>
            <person name="Wang J."/>
            <person name="Ji L."/>
            <person name="Li Y."/>
            <person name="Guo B."/>
            <person name="Mustafa N.S."/>
            <person name="Li S."/>
            <person name="Yun Q."/>
            <person name="Keller S.R."/>
            <person name="Mao J."/>
            <person name="Zhang R."/>
            <person name="Strauss S.H."/>
        </authorList>
    </citation>
    <scope>NUCLEOTIDE SEQUENCE</scope>
    <source>
        <strain evidence="4">GM15</strain>
        <tissue evidence="4">Leaf</tissue>
    </source>
</reference>
<keyword evidence="5" id="KW-1185">Reference proteome</keyword>